<dbReference type="GO" id="GO:0006779">
    <property type="term" value="P:porphyrin-containing compound biosynthetic process"/>
    <property type="evidence" value="ECO:0007669"/>
    <property type="project" value="InterPro"/>
</dbReference>
<dbReference type="RefSeq" id="WP_115270183.1">
    <property type="nucleotide sequence ID" value="NZ_UGGU01000003.1"/>
</dbReference>
<dbReference type="SMART" id="SM00729">
    <property type="entry name" value="Elp3"/>
    <property type="match status" value="1"/>
</dbReference>
<evidence type="ECO:0000256" key="7">
    <source>
        <dbReference type="ARBA" id="ARBA00023014"/>
    </source>
</evidence>
<dbReference type="EMBL" id="UGGU01000003">
    <property type="protein sequence ID" value="STO31672.1"/>
    <property type="molecule type" value="Genomic_DNA"/>
</dbReference>
<feature type="domain" description="Radical SAM core" evidence="10">
    <location>
        <begin position="1"/>
        <end position="225"/>
    </location>
</feature>
<protein>
    <recommendedName>
        <fullName evidence="2 9">Heme chaperone HemW</fullName>
    </recommendedName>
</protein>
<dbReference type="InterPro" id="IPR058240">
    <property type="entry name" value="rSAM_sf"/>
</dbReference>
<evidence type="ECO:0000256" key="1">
    <source>
        <dbReference type="ARBA" id="ARBA00006100"/>
    </source>
</evidence>
<comment type="function">
    <text evidence="9">Probably acts as a heme chaperone, transferring heme to an unknown acceptor. Binds one molecule of heme per monomer, possibly covalently. Binds 1 [4Fe-4S] cluster. The cluster is coordinated with 3 cysteines and an exchangeable S-adenosyl-L-methionine.</text>
</comment>
<evidence type="ECO:0000256" key="8">
    <source>
        <dbReference type="ARBA" id="ARBA00023186"/>
    </source>
</evidence>
<keyword evidence="8 9" id="KW-0143">Chaperone</keyword>
<evidence type="ECO:0000256" key="9">
    <source>
        <dbReference type="RuleBase" id="RU364116"/>
    </source>
</evidence>
<dbReference type="GO" id="GO:0004109">
    <property type="term" value="F:coproporphyrinogen oxidase activity"/>
    <property type="evidence" value="ECO:0007669"/>
    <property type="project" value="InterPro"/>
</dbReference>
<keyword evidence="4 9" id="KW-0949">S-adenosyl-L-methionine</keyword>
<keyword evidence="7 9" id="KW-0411">Iron-sulfur</keyword>
<comment type="subcellular location">
    <subcellularLocation>
        <location evidence="9">Cytoplasm</location>
    </subcellularLocation>
</comment>
<dbReference type="GO" id="GO:0005737">
    <property type="term" value="C:cytoplasm"/>
    <property type="evidence" value="ECO:0007669"/>
    <property type="project" value="UniProtKB-SubCell"/>
</dbReference>
<dbReference type="Proteomes" id="UP000255328">
    <property type="component" value="Unassembled WGS sequence"/>
</dbReference>
<reference evidence="11 12" key="1">
    <citation type="submission" date="2018-06" db="EMBL/GenBank/DDBJ databases">
        <authorList>
            <consortium name="Pathogen Informatics"/>
            <person name="Doyle S."/>
        </authorList>
    </citation>
    <scope>NUCLEOTIDE SEQUENCE [LARGE SCALE GENOMIC DNA]</scope>
    <source>
        <strain evidence="11 12">NCTC10723</strain>
    </source>
</reference>
<dbReference type="OrthoDB" id="9808022at2"/>
<evidence type="ECO:0000256" key="6">
    <source>
        <dbReference type="ARBA" id="ARBA00023004"/>
    </source>
</evidence>
<dbReference type="SFLD" id="SFLDF00562">
    <property type="entry name" value="HemN-like__clustered_with_heat"/>
    <property type="match status" value="1"/>
</dbReference>
<dbReference type="SUPFAM" id="SSF102114">
    <property type="entry name" value="Radical SAM enzymes"/>
    <property type="match status" value="1"/>
</dbReference>
<name>A0A377GY32_9FUSO</name>
<evidence type="ECO:0000313" key="12">
    <source>
        <dbReference type="Proteomes" id="UP000255328"/>
    </source>
</evidence>
<keyword evidence="9" id="KW-0004">4Fe-4S</keyword>
<dbReference type="SFLD" id="SFLDF00288">
    <property type="entry name" value="HemN-like__clustered_with_nucl"/>
    <property type="match status" value="1"/>
</dbReference>
<dbReference type="PROSITE" id="PS51918">
    <property type="entry name" value="RADICAL_SAM"/>
    <property type="match status" value="1"/>
</dbReference>
<accession>A0A377GY32</accession>
<organism evidence="11 12">
    <name type="scientific">Fusobacterium necrogenes</name>
    <dbReference type="NCBI Taxonomy" id="858"/>
    <lineage>
        <taxon>Bacteria</taxon>
        <taxon>Fusobacteriati</taxon>
        <taxon>Fusobacteriota</taxon>
        <taxon>Fusobacteriia</taxon>
        <taxon>Fusobacteriales</taxon>
        <taxon>Fusobacteriaceae</taxon>
        <taxon>Fusobacterium</taxon>
    </lineage>
</organism>
<dbReference type="Pfam" id="PF04055">
    <property type="entry name" value="Radical_SAM"/>
    <property type="match status" value="1"/>
</dbReference>
<keyword evidence="11" id="KW-0560">Oxidoreductase</keyword>
<dbReference type="AlphaFoldDB" id="A0A377GY32"/>
<keyword evidence="12" id="KW-1185">Reference proteome</keyword>
<keyword evidence="6 9" id="KW-0408">Iron</keyword>
<dbReference type="PANTHER" id="PTHR13932">
    <property type="entry name" value="COPROPORPHYRINIGEN III OXIDASE"/>
    <property type="match status" value="1"/>
</dbReference>
<dbReference type="InterPro" id="IPR034505">
    <property type="entry name" value="Coproporphyrinogen-III_oxidase"/>
</dbReference>
<dbReference type="PANTHER" id="PTHR13932:SF5">
    <property type="entry name" value="RADICAL S-ADENOSYL METHIONINE DOMAIN-CONTAINING PROTEIN 1, MITOCHONDRIAL"/>
    <property type="match status" value="1"/>
</dbReference>
<dbReference type="InterPro" id="IPR006638">
    <property type="entry name" value="Elp3/MiaA/NifB-like_rSAM"/>
</dbReference>
<evidence type="ECO:0000259" key="10">
    <source>
        <dbReference type="PROSITE" id="PS51918"/>
    </source>
</evidence>
<dbReference type="CDD" id="cd01335">
    <property type="entry name" value="Radical_SAM"/>
    <property type="match status" value="1"/>
</dbReference>
<dbReference type="GO" id="GO:0046872">
    <property type="term" value="F:metal ion binding"/>
    <property type="evidence" value="ECO:0007669"/>
    <property type="project" value="UniProtKB-UniRule"/>
</dbReference>
<proteinExistence type="inferred from homology"/>
<dbReference type="InterPro" id="IPR013785">
    <property type="entry name" value="Aldolase_TIM"/>
</dbReference>
<evidence type="ECO:0000256" key="2">
    <source>
        <dbReference type="ARBA" id="ARBA00017228"/>
    </source>
</evidence>
<dbReference type="GO" id="GO:0051539">
    <property type="term" value="F:4 iron, 4 sulfur cluster binding"/>
    <property type="evidence" value="ECO:0007669"/>
    <property type="project" value="UniProtKB-UniRule"/>
</dbReference>
<dbReference type="InterPro" id="IPR007197">
    <property type="entry name" value="rSAM"/>
</dbReference>
<evidence type="ECO:0000256" key="4">
    <source>
        <dbReference type="ARBA" id="ARBA00022691"/>
    </source>
</evidence>
<keyword evidence="3 9" id="KW-0349">Heme</keyword>
<sequence>MVDGIYIHIPFCMNKCNYCDFLSFKSNEEERKKYVDYILKEIDLYPKYEYDTVYFGGGTPSLLNCKDVERIIKKLNIKAGAEITLEVNPKTVNLEKLKGFKKAGINRVSIGMQTFDEKMLQVLGRMHNSNEGIETYYQAREAGFDNISLDLMFSLPNQSIEKVKQDLERLLELRPEHFSIYSLIWEEGTAFFKKLEEGVYRETDNDLEAQMFEYIIDRATEAGYIHYEISNFCLPSKEARHNSKYWENREYLGIGLGASGYIGVKRYKNQVQFSKYYDNIERGILPILEEEIVTAETKEEYKYMLGFRLLNKGVIPSGKYLEKCISLEEQGFLKRSGEAYILTRKGIMLANDVLDKFI</sequence>
<keyword evidence="5 9" id="KW-0479">Metal-binding</keyword>
<evidence type="ECO:0000256" key="3">
    <source>
        <dbReference type="ARBA" id="ARBA00022617"/>
    </source>
</evidence>
<dbReference type="Gene3D" id="3.20.20.70">
    <property type="entry name" value="Aldolase class I"/>
    <property type="match status" value="1"/>
</dbReference>
<comment type="similarity">
    <text evidence="1">Belongs to the anaerobic coproporphyrinogen-III oxidase family. HemW subfamily.</text>
</comment>
<dbReference type="SFLD" id="SFLDG01082">
    <property type="entry name" value="B12-binding_domain_containing"/>
    <property type="match status" value="1"/>
</dbReference>
<dbReference type="SFLD" id="SFLDG01065">
    <property type="entry name" value="anaerobic_coproporphyrinogen-I"/>
    <property type="match status" value="1"/>
</dbReference>
<dbReference type="InterPro" id="IPR004559">
    <property type="entry name" value="HemW-like"/>
</dbReference>
<evidence type="ECO:0000256" key="5">
    <source>
        <dbReference type="ARBA" id="ARBA00022723"/>
    </source>
</evidence>
<gene>
    <name evidence="11" type="primary">hemZ_4</name>
    <name evidence="11" type="ORF">NCTC10723_01129</name>
</gene>
<evidence type="ECO:0000313" key="11">
    <source>
        <dbReference type="EMBL" id="STO31672.1"/>
    </source>
</evidence>
<dbReference type="SFLD" id="SFLDS00029">
    <property type="entry name" value="Radical_SAM"/>
    <property type="match status" value="1"/>
</dbReference>
<keyword evidence="9" id="KW-0963">Cytoplasm</keyword>
<dbReference type="NCBIfam" id="TIGR00539">
    <property type="entry name" value="hemN_rel"/>
    <property type="match status" value="1"/>
</dbReference>